<comment type="cofactor">
    <cofactor evidence="12">
        <name>Mg(2+)</name>
        <dbReference type="ChEBI" id="CHEBI:18420"/>
    </cofactor>
</comment>
<comment type="caution">
    <text evidence="14">The sequence shown here is derived from an EMBL/GenBank/DDBJ whole genome shotgun (WGS) entry which is preliminary data.</text>
</comment>
<keyword evidence="5 12" id="KW-0812">Transmembrane</keyword>
<dbReference type="InterPro" id="IPR003524">
    <property type="entry name" value="PNAcMuramoyl-5peptid_Trfase"/>
</dbReference>
<dbReference type="InterPro" id="IPR000715">
    <property type="entry name" value="Glycosyl_transferase_4"/>
</dbReference>
<keyword evidence="3 12" id="KW-0132">Cell division</keyword>
<name>A0ABW3IEE1_9FLAO</name>
<keyword evidence="6 12" id="KW-0133">Cell shape</keyword>
<dbReference type="EC" id="2.7.8.13" evidence="12 13"/>
<dbReference type="InterPro" id="IPR018480">
    <property type="entry name" value="PNAcMuramoyl-5peptid_Trfase_CS"/>
</dbReference>
<evidence type="ECO:0000256" key="2">
    <source>
        <dbReference type="ARBA" id="ARBA00005583"/>
    </source>
</evidence>
<evidence type="ECO:0000256" key="7">
    <source>
        <dbReference type="ARBA" id="ARBA00022984"/>
    </source>
</evidence>
<keyword evidence="12" id="KW-1003">Cell membrane</keyword>
<feature type="transmembrane region" description="Helical" evidence="12">
    <location>
        <begin position="132"/>
        <end position="152"/>
    </location>
</feature>
<dbReference type="PROSITE" id="PS01347">
    <property type="entry name" value="MRAY_1"/>
    <property type="match status" value="1"/>
</dbReference>
<dbReference type="Pfam" id="PF00953">
    <property type="entry name" value="Glycos_transf_4"/>
    <property type="match status" value="1"/>
</dbReference>
<evidence type="ECO:0000256" key="9">
    <source>
        <dbReference type="ARBA" id="ARBA00023136"/>
    </source>
</evidence>
<evidence type="ECO:0000256" key="4">
    <source>
        <dbReference type="ARBA" id="ARBA00022679"/>
    </source>
</evidence>
<feature type="transmembrane region" description="Helical" evidence="12">
    <location>
        <begin position="311"/>
        <end position="331"/>
    </location>
</feature>
<keyword evidence="15" id="KW-1185">Reference proteome</keyword>
<keyword evidence="8 12" id="KW-1133">Transmembrane helix</keyword>
<dbReference type="RefSeq" id="WP_380737790.1">
    <property type="nucleotide sequence ID" value="NZ_JBHTJP010000032.1"/>
</dbReference>
<protein>
    <recommendedName>
        <fullName evidence="12 13">Phospho-N-acetylmuramoyl-pentapeptide-transferase</fullName>
        <ecNumber evidence="12 13">2.7.8.13</ecNumber>
    </recommendedName>
    <alternativeName>
        <fullName evidence="12">UDP-MurNAc-pentapeptide phosphotransferase</fullName>
    </alternativeName>
</protein>
<accession>A0ABW3IEE1</accession>
<comment type="subcellular location">
    <subcellularLocation>
        <location evidence="12">Cell membrane</location>
        <topology evidence="12">Multi-pass membrane protein</topology>
    </subcellularLocation>
    <subcellularLocation>
        <location evidence="1">Membrane</location>
        <topology evidence="1">Multi-pass membrane protein</topology>
    </subcellularLocation>
</comment>
<evidence type="ECO:0000256" key="5">
    <source>
        <dbReference type="ARBA" id="ARBA00022692"/>
    </source>
</evidence>
<keyword evidence="10 12" id="KW-0131">Cell cycle</keyword>
<feature type="transmembrane region" description="Helical" evidence="12">
    <location>
        <begin position="337"/>
        <end position="361"/>
    </location>
</feature>
<evidence type="ECO:0000256" key="6">
    <source>
        <dbReference type="ARBA" id="ARBA00022960"/>
    </source>
</evidence>
<feature type="transmembrane region" description="Helical" evidence="12">
    <location>
        <begin position="287"/>
        <end position="304"/>
    </location>
</feature>
<evidence type="ECO:0000256" key="8">
    <source>
        <dbReference type="ARBA" id="ARBA00022989"/>
    </source>
</evidence>
<evidence type="ECO:0000256" key="1">
    <source>
        <dbReference type="ARBA" id="ARBA00004141"/>
    </source>
</evidence>
<gene>
    <name evidence="12 14" type="primary">mraY</name>
    <name evidence="14" type="ORF">ACFQ1G_06595</name>
</gene>
<dbReference type="PANTHER" id="PTHR22926">
    <property type="entry name" value="PHOSPHO-N-ACETYLMURAMOYL-PENTAPEPTIDE-TRANSFERASE"/>
    <property type="match status" value="1"/>
</dbReference>
<evidence type="ECO:0000256" key="10">
    <source>
        <dbReference type="ARBA" id="ARBA00023306"/>
    </source>
</evidence>
<proteinExistence type="inferred from homology"/>
<feature type="transmembrane region" description="Helical" evidence="12">
    <location>
        <begin position="99"/>
        <end position="120"/>
    </location>
</feature>
<evidence type="ECO:0000313" key="14">
    <source>
        <dbReference type="EMBL" id="MFD0976452.1"/>
    </source>
</evidence>
<keyword evidence="12" id="KW-0479">Metal-binding</keyword>
<dbReference type="HAMAP" id="MF_00038">
    <property type="entry name" value="MraY"/>
    <property type="match status" value="1"/>
</dbReference>
<reference evidence="15" key="1">
    <citation type="journal article" date="2019" name="Int. J. Syst. Evol. Microbiol.">
        <title>The Global Catalogue of Microorganisms (GCM) 10K type strain sequencing project: providing services to taxonomists for standard genome sequencing and annotation.</title>
        <authorList>
            <consortium name="The Broad Institute Genomics Platform"/>
            <consortium name="The Broad Institute Genome Sequencing Center for Infectious Disease"/>
            <person name="Wu L."/>
            <person name="Ma J."/>
        </authorList>
    </citation>
    <scope>NUCLEOTIDE SEQUENCE [LARGE SCALE GENOMIC DNA]</scope>
    <source>
        <strain evidence="15">CCUG 60898</strain>
    </source>
</reference>
<evidence type="ECO:0000256" key="12">
    <source>
        <dbReference type="HAMAP-Rule" id="MF_00038"/>
    </source>
</evidence>
<comment type="catalytic activity">
    <reaction evidence="12">
        <text>UDP-N-acetyl-alpha-D-muramoyl-L-alanyl-gamma-D-glutamyl-meso-2,6-diaminopimeloyl-D-alanyl-D-alanine + di-trans,octa-cis-undecaprenyl phosphate = di-trans,octa-cis-undecaprenyl diphospho-N-acetyl-alpha-D-muramoyl-L-alanyl-D-glutamyl-meso-2,6-diaminopimeloyl-D-alanyl-D-alanine + UMP</text>
        <dbReference type="Rhea" id="RHEA:28386"/>
        <dbReference type="ChEBI" id="CHEBI:57865"/>
        <dbReference type="ChEBI" id="CHEBI:60392"/>
        <dbReference type="ChEBI" id="CHEBI:61386"/>
        <dbReference type="ChEBI" id="CHEBI:61387"/>
        <dbReference type="EC" id="2.7.8.13"/>
    </reaction>
</comment>
<keyword evidence="11 12" id="KW-0961">Cell wall biogenesis/degradation</keyword>
<dbReference type="NCBIfam" id="TIGR00445">
    <property type="entry name" value="mraY"/>
    <property type="match status" value="1"/>
</dbReference>
<dbReference type="GO" id="GO:0016740">
    <property type="term" value="F:transferase activity"/>
    <property type="evidence" value="ECO:0007669"/>
    <property type="project" value="UniProtKB-KW"/>
</dbReference>
<evidence type="ECO:0000256" key="13">
    <source>
        <dbReference type="NCBIfam" id="TIGR00445"/>
    </source>
</evidence>
<comment type="pathway">
    <text evidence="12">Cell wall biogenesis; peptidoglycan biosynthesis.</text>
</comment>
<feature type="transmembrane region" description="Helical" evidence="12">
    <location>
        <begin position="75"/>
        <end position="93"/>
    </location>
</feature>
<organism evidence="14 15">
    <name type="scientific">Salinimicrobium gaetbulicola</name>
    <dbReference type="NCBI Taxonomy" id="999702"/>
    <lineage>
        <taxon>Bacteria</taxon>
        <taxon>Pseudomonadati</taxon>
        <taxon>Bacteroidota</taxon>
        <taxon>Flavobacteriia</taxon>
        <taxon>Flavobacteriales</taxon>
        <taxon>Flavobacteriaceae</taxon>
        <taxon>Salinimicrobium</taxon>
    </lineage>
</organism>
<keyword evidence="7 12" id="KW-0573">Peptidoglycan synthesis</keyword>
<dbReference type="PROSITE" id="PS01348">
    <property type="entry name" value="MRAY_2"/>
    <property type="match status" value="1"/>
</dbReference>
<dbReference type="CDD" id="cd06852">
    <property type="entry name" value="GT_MraY"/>
    <property type="match status" value="1"/>
</dbReference>
<keyword evidence="9 12" id="KW-0472">Membrane</keyword>
<dbReference type="PANTHER" id="PTHR22926:SF5">
    <property type="entry name" value="PHOSPHO-N-ACETYLMURAMOYL-PENTAPEPTIDE-TRANSFERASE HOMOLOG"/>
    <property type="match status" value="1"/>
</dbReference>
<evidence type="ECO:0000256" key="3">
    <source>
        <dbReference type="ARBA" id="ARBA00022618"/>
    </source>
</evidence>
<dbReference type="Proteomes" id="UP001597100">
    <property type="component" value="Unassembled WGS sequence"/>
</dbReference>
<dbReference type="Pfam" id="PF10555">
    <property type="entry name" value="MraY_sig1"/>
    <property type="match status" value="1"/>
</dbReference>
<feature type="transmembrane region" description="Helical" evidence="12">
    <location>
        <begin position="248"/>
        <end position="267"/>
    </location>
</feature>
<keyword evidence="12" id="KW-0460">Magnesium</keyword>
<comment type="function">
    <text evidence="12">Catalyzes the initial step of the lipid cycle reactions in the biosynthesis of the cell wall peptidoglycan: transfers peptidoglycan precursor phospho-MurNAc-pentapeptide from UDP-MurNAc-pentapeptide onto the lipid carrier undecaprenyl phosphate, yielding undecaprenyl-pyrophosphoryl-MurNAc-pentapeptide, known as lipid I.</text>
</comment>
<evidence type="ECO:0000256" key="11">
    <source>
        <dbReference type="ARBA" id="ARBA00023316"/>
    </source>
</evidence>
<comment type="similarity">
    <text evidence="2 12">Belongs to the glycosyltransferase 4 family. MraY subfamily.</text>
</comment>
<evidence type="ECO:0000313" key="15">
    <source>
        <dbReference type="Proteomes" id="UP001597100"/>
    </source>
</evidence>
<dbReference type="EMBL" id="JBHTJP010000032">
    <property type="protein sequence ID" value="MFD0976452.1"/>
    <property type="molecule type" value="Genomic_DNA"/>
</dbReference>
<sequence length="414" mass="46073">MLYHLFEYLEKTYTFPGEQLYQFISFRSAMAIIFSLGISTIYGKRIINYLTKKQIGESVRDLGLEGQTEKAGTPTMGGVIIIIATLIPVLLFAKLNNIYVILLIVTTLWMGAIGFLDDYIKTFRKDKEGLKGIFKVIGQVGLGIIVGATIYFHPDITIKENPQVPLSASAVELISSAEAEKVEVTPEEKSTKTTIPFVKNNEFDYASLITWINPEWSKYAWMIFIPIVIFIVTAVSNGANLTDGIDGLAAGSSAIIVLTLGLFAWVSGNIIFSDYLNVMYIPRTGEMTIYISAFAGALVGFLWYNTFPAQVFMGDTGSLTIGGIIAVLALATRKELLIPLLCGVFLIENLSVVMQVGWFKYTRKKFGEGRRIFLMSPLHHHFQKAGFHESKIVVRFWIIGIFLAIVTIVTLKIR</sequence>
<feature type="transmembrane region" description="Helical" evidence="12">
    <location>
        <begin position="219"/>
        <end position="236"/>
    </location>
</feature>
<feature type="transmembrane region" description="Helical" evidence="12">
    <location>
        <begin position="20"/>
        <end position="43"/>
    </location>
</feature>
<keyword evidence="4 12" id="KW-0808">Transferase</keyword>
<feature type="transmembrane region" description="Helical" evidence="12">
    <location>
        <begin position="392"/>
        <end position="413"/>
    </location>
</feature>